<dbReference type="InterPro" id="IPR001138">
    <property type="entry name" value="Zn2Cys6_DnaBD"/>
</dbReference>
<dbReference type="PANTHER" id="PTHR46910">
    <property type="entry name" value="TRANSCRIPTION FACTOR PDR1"/>
    <property type="match status" value="1"/>
</dbReference>
<dbReference type="CDD" id="cd12148">
    <property type="entry name" value="fungal_TF_MHR"/>
    <property type="match status" value="1"/>
</dbReference>
<dbReference type="PROSITE" id="PS50048">
    <property type="entry name" value="ZN2_CY6_FUNGAL_2"/>
    <property type="match status" value="1"/>
</dbReference>
<evidence type="ECO:0000313" key="7">
    <source>
        <dbReference type="EMBL" id="CDS08098.1"/>
    </source>
</evidence>
<sequence>MESSKYKWHLFSVEEFPFKRQKVSRACQLCRQKKMRCDGKKPCARCDQHENECVYDEQTTRRAPASRKVKHEDDVSNSDSSGGSGGYRGVSKHPINNHADSRQPYHHPASPIPSSSSSPISKKQYMEEQYIRKHLKRISFTNAMYEPIRQQRCTNATTRSYLFATSLPPLMLDFFNLTSQPCQIWTSFTRRFREWMRLNTIETSDAVTHEALELFSKHNLLYGSLFDSGQLNHSLTSGFLMQVQAIQDDDSPTTMVLCAILALVFYAAFQSLTTSCQDIAQRLEDCANLCFQEAQQRFLRDTFMAPSRELDQDWLLQLTRVSVLLTHYACTAIDEETAYMTLRLGIGYAARCSLISSNDNMTNGAELDPIEYTRVRRLLRVLDAWQTWLSFYLHRDDWIIESLPGMRNNGTPSEDKADCHPGSQSWAIHAIQAYTDFLKRVSSTDMTLQGIKQQIHHLARWSQQQPAPIPGNATMDEQQIVPTTSPTSILALYHHTLVIQLYFCQIPQSLRFFIHQNKAVANADNDSPTNESNNYMLDLCDAAAAEIVHIVINLTVEYPTTSADESARAITCEPIAHVVLYPLFLAASMSVLFLKLRRPSLSSEARDDIKITSRDEDMKFTTAAAKEEGVESRMMTMMPLLKLKQLLNPICSQIDVANVITHPFDEIQATHSTATTSKVSIGHQHVADHGCSMEVTTPISSTASIQQQQQQQQEQQQRMMMREPHRHNEQIWSTTTTDIDHSAALIEDQAFYADSMTSRGMVHVMSRRNDIDREQLEKLSHKRDLHSTTGVTSTFSTSMDVYGVYAAAPPAPPLPVSSMYFGSTNRQVTMQQQAMPTNLHHLHHNFSGQKRQHPLQQQQHMQQHYQTKRIRGNSTSSYESMMPMTYIRGATATAATLSPTTPRRFSYGTSNGTNMTEYPDQVAFNMYPDDYLQLMEMSEPPPTPEPVLTVAAEAAAAAAAAGGTMTPSSSAVANGMTSSISSPAMFSMGPPANTTTTTTNSTPLLPKPNPKKRVQTVRKNWAGQQKEEPFRGSMMETLHTGHTSNTVAAAAMMDSLLSTNTSTSPTVTATNTEHQQQQHSNTLANDDSNNMWYLLQQSARFAQAPAAPTPTSTASWPSPSRSNRQQRQGYHHHHHVKTRHHPSRQPTPSSSTSSSAAIINQDSWITLSPHAASKVDPSDQDVLNATFE</sequence>
<dbReference type="SMART" id="SM00066">
    <property type="entry name" value="GAL4"/>
    <property type="match status" value="1"/>
</dbReference>
<dbReference type="InterPro" id="IPR050987">
    <property type="entry name" value="AtrR-like"/>
</dbReference>
<feature type="compositionally biased region" description="Basic residues" evidence="5">
    <location>
        <begin position="1129"/>
        <end position="1143"/>
    </location>
</feature>
<dbReference type="GO" id="GO:0005634">
    <property type="term" value="C:nucleus"/>
    <property type="evidence" value="ECO:0007669"/>
    <property type="project" value="UniProtKB-SubCell"/>
</dbReference>
<keyword evidence="4" id="KW-0539">Nucleus</keyword>
<dbReference type="PROSITE" id="PS00463">
    <property type="entry name" value="ZN2_CY6_FUNGAL_1"/>
    <property type="match status" value="1"/>
</dbReference>
<comment type="subcellular location">
    <subcellularLocation>
        <location evidence="1">Nucleus</location>
    </subcellularLocation>
</comment>
<evidence type="ECO:0000256" key="5">
    <source>
        <dbReference type="SAM" id="MobiDB-lite"/>
    </source>
</evidence>
<dbReference type="EMBL" id="LK023324">
    <property type="protein sequence ID" value="CDS08098.1"/>
    <property type="molecule type" value="Genomic_DNA"/>
</dbReference>
<feature type="compositionally biased region" description="Low complexity" evidence="5">
    <location>
        <begin position="1102"/>
        <end position="1122"/>
    </location>
</feature>
<dbReference type="SUPFAM" id="SSF57701">
    <property type="entry name" value="Zn2/Cys6 DNA-binding domain"/>
    <property type="match status" value="1"/>
</dbReference>
<protein>
    <recommendedName>
        <fullName evidence="6">Zn(2)-C6 fungal-type domain-containing protein</fullName>
    </recommendedName>
</protein>
<proteinExistence type="predicted"/>
<feature type="compositionally biased region" description="Low complexity" evidence="5">
    <location>
        <begin position="112"/>
        <end position="121"/>
    </location>
</feature>
<dbReference type="GO" id="GO:0003677">
    <property type="term" value="F:DNA binding"/>
    <property type="evidence" value="ECO:0007669"/>
    <property type="project" value="UniProtKB-KW"/>
</dbReference>
<keyword evidence="3" id="KW-0238">DNA-binding</keyword>
<dbReference type="Pfam" id="PF00172">
    <property type="entry name" value="Zn_clus"/>
    <property type="match status" value="1"/>
</dbReference>
<reference evidence="7" key="1">
    <citation type="journal article" date="2014" name="Genome Announc.">
        <title>De novo whole-genome sequence and genome annotation of Lichtheimia ramosa.</title>
        <authorList>
            <person name="Linde J."/>
            <person name="Schwartze V."/>
            <person name="Binder U."/>
            <person name="Lass-Florl C."/>
            <person name="Voigt K."/>
            <person name="Horn F."/>
        </authorList>
    </citation>
    <scope>NUCLEOTIDE SEQUENCE</scope>
    <source>
        <strain evidence="7">JMRC FSU:6197</strain>
    </source>
</reference>
<feature type="compositionally biased region" description="Polar residues" evidence="5">
    <location>
        <begin position="1073"/>
        <end position="1087"/>
    </location>
</feature>
<evidence type="ECO:0000259" key="6">
    <source>
        <dbReference type="PROSITE" id="PS50048"/>
    </source>
</evidence>
<dbReference type="CDD" id="cd00067">
    <property type="entry name" value="GAL4"/>
    <property type="match status" value="1"/>
</dbReference>
<feature type="region of interest" description="Disordered" evidence="5">
    <location>
        <begin position="55"/>
        <end position="122"/>
    </location>
</feature>
<evidence type="ECO:0000256" key="1">
    <source>
        <dbReference type="ARBA" id="ARBA00004123"/>
    </source>
</evidence>
<feature type="compositionally biased region" description="Low complexity" evidence="5">
    <location>
        <begin position="1059"/>
        <end position="1072"/>
    </location>
</feature>
<gene>
    <name evidence="7" type="ORF">LRAMOSA02047</name>
</gene>
<dbReference type="GO" id="GO:0000981">
    <property type="term" value="F:DNA-binding transcription factor activity, RNA polymerase II-specific"/>
    <property type="evidence" value="ECO:0007669"/>
    <property type="project" value="InterPro"/>
</dbReference>
<feature type="domain" description="Zn(2)-C6 fungal-type" evidence="6">
    <location>
        <begin position="26"/>
        <end position="55"/>
    </location>
</feature>
<evidence type="ECO:0000256" key="4">
    <source>
        <dbReference type="ARBA" id="ARBA00023242"/>
    </source>
</evidence>
<name>A0A077WLR2_9FUNG</name>
<dbReference type="PANTHER" id="PTHR46910:SF3">
    <property type="entry name" value="HALOTOLERANCE PROTEIN 9-RELATED"/>
    <property type="match status" value="1"/>
</dbReference>
<keyword evidence="2" id="KW-0479">Metal-binding</keyword>
<feature type="region of interest" description="Disordered" evidence="5">
    <location>
        <begin position="1059"/>
        <end position="1087"/>
    </location>
</feature>
<feature type="region of interest" description="Disordered" evidence="5">
    <location>
        <begin position="1102"/>
        <end position="1161"/>
    </location>
</feature>
<dbReference type="Gene3D" id="4.10.240.10">
    <property type="entry name" value="Zn(2)-C6 fungal-type DNA-binding domain"/>
    <property type="match status" value="1"/>
</dbReference>
<dbReference type="AlphaFoldDB" id="A0A077WLR2"/>
<evidence type="ECO:0000256" key="3">
    <source>
        <dbReference type="ARBA" id="ARBA00023125"/>
    </source>
</evidence>
<evidence type="ECO:0000256" key="2">
    <source>
        <dbReference type="ARBA" id="ARBA00022723"/>
    </source>
</evidence>
<accession>A0A077WLR2</accession>
<organism evidence="7">
    <name type="scientific">Lichtheimia ramosa</name>
    <dbReference type="NCBI Taxonomy" id="688394"/>
    <lineage>
        <taxon>Eukaryota</taxon>
        <taxon>Fungi</taxon>
        <taxon>Fungi incertae sedis</taxon>
        <taxon>Mucoromycota</taxon>
        <taxon>Mucoromycotina</taxon>
        <taxon>Mucoromycetes</taxon>
        <taxon>Mucorales</taxon>
        <taxon>Lichtheimiaceae</taxon>
        <taxon>Lichtheimia</taxon>
    </lineage>
</organism>
<feature type="region of interest" description="Disordered" evidence="5">
    <location>
        <begin position="993"/>
        <end position="1014"/>
    </location>
</feature>
<dbReference type="OrthoDB" id="39175at2759"/>
<dbReference type="InterPro" id="IPR036864">
    <property type="entry name" value="Zn2-C6_fun-type_DNA-bd_sf"/>
</dbReference>
<dbReference type="GO" id="GO:0008270">
    <property type="term" value="F:zinc ion binding"/>
    <property type="evidence" value="ECO:0007669"/>
    <property type="project" value="InterPro"/>
</dbReference>
<feature type="compositionally biased region" description="Low complexity" evidence="5">
    <location>
        <begin position="993"/>
        <end position="1004"/>
    </location>
</feature>
<feature type="compositionally biased region" description="Low complexity" evidence="5">
    <location>
        <begin position="1146"/>
        <end position="1159"/>
    </location>
</feature>